<dbReference type="EMBL" id="LDOV01000053">
    <property type="protein sequence ID" value="KLU98473.1"/>
    <property type="molecule type" value="Genomic_DNA"/>
</dbReference>
<keyword evidence="3" id="KW-1185">Reference proteome</keyword>
<evidence type="ECO:0000256" key="1">
    <source>
        <dbReference type="SAM" id="Phobius"/>
    </source>
</evidence>
<dbReference type="PANTHER" id="PTHR40940">
    <property type="entry name" value="PROTEIN BATD-RELATED"/>
    <property type="match status" value="1"/>
</dbReference>
<dbReference type="PATRIC" id="fig|754436.4.peg.4736"/>
<dbReference type="InterPro" id="IPR025738">
    <property type="entry name" value="BatD"/>
</dbReference>
<gene>
    <name evidence="2" type="ORF">ABT58_22555</name>
</gene>
<organism evidence="2 3">
    <name type="scientific">Photobacterium aphoticum</name>
    <dbReference type="NCBI Taxonomy" id="754436"/>
    <lineage>
        <taxon>Bacteria</taxon>
        <taxon>Pseudomonadati</taxon>
        <taxon>Pseudomonadota</taxon>
        <taxon>Gammaproteobacteria</taxon>
        <taxon>Vibrionales</taxon>
        <taxon>Vibrionaceae</taxon>
        <taxon>Photobacterium</taxon>
    </lineage>
</organism>
<dbReference type="RefSeq" id="WP_047876688.1">
    <property type="nucleotide sequence ID" value="NZ_BMYC01000025.1"/>
</dbReference>
<keyword evidence="1" id="KW-1133">Transmembrane helix</keyword>
<keyword evidence="1" id="KW-0472">Membrane</keyword>
<evidence type="ECO:0000313" key="2">
    <source>
        <dbReference type="EMBL" id="KLU98473.1"/>
    </source>
</evidence>
<accession>A0A0J1GG40</accession>
<protein>
    <recommendedName>
        <fullName evidence="4">BatD</fullName>
    </recommendedName>
</protein>
<proteinExistence type="predicted"/>
<dbReference type="Proteomes" id="UP000036426">
    <property type="component" value="Unassembled WGS sequence"/>
</dbReference>
<reference evidence="2 3" key="1">
    <citation type="submission" date="2015-05" db="EMBL/GenBank/DDBJ databases">
        <title>Photobacterium galathea sp. nov.</title>
        <authorList>
            <person name="Machado H."/>
            <person name="Gram L."/>
        </authorList>
    </citation>
    <scope>NUCLEOTIDE SEQUENCE [LARGE SCALE GENOMIC DNA]</scope>
    <source>
        <strain evidence="2 3">DSM 25995</strain>
    </source>
</reference>
<evidence type="ECO:0000313" key="3">
    <source>
        <dbReference type="Proteomes" id="UP000036426"/>
    </source>
</evidence>
<evidence type="ECO:0008006" key="4">
    <source>
        <dbReference type="Google" id="ProtNLM"/>
    </source>
</evidence>
<sequence length="476" mass="54110">MTRYGEVLDRKMRMTGVLARSLMIRVFTVLVLFTLVLMSVCVHAAADKTGVRVKAWVGDEGEKAAFSVNEQVILSIDVSTPRWFTGGTRIGRVDIPNVIAKQRNQLATNYTTREQGQTWSHQRWEITLYPQQSGQFTIPPIAVSVQVSGEDGKPVRGTVQTAPVTFDARLPSGLLTQESIWFTASEANVSQTWQSSTETLHVGDAVTRTITITAKDSLSVLLPDLMAADTGGDHVAASSRNYQAYAQPHQLSDTQTRGDYQSSRTEQTVYILQMGGEIQFPDYTFYWWDTQHQTLRTETVAGKSFHIAHTWRSWLAYYWPILASVIIALLVLVVILWALRRYFQTHPKPERWQLWQLLRKGQWAPARTLIYRRLRLNAGEVEITKAKVGEELQAWQQDSEAFQQDGVAEHQKNRDNAARFQRLWRHVSAKSKTGSITKGTAESGENETIITRIRQWRLPKALPELENKREVSVKEK</sequence>
<dbReference type="PANTHER" id="PTHR40940:SF1">
    <property type="entry name" value="PROTEIN BATD"/>
    <property type="match status" value="1"/>
</dbReference>
<name>A0A0J1GG40_9GAMM</name>
<keyword evidence="1" id="KW-0812">Transmembrane</keyword>
<dbReference type="OrthoDB" id="5293418at2"/>
<comment type="caution">
    <text evidence="2">The sequence shown here is derived from an EMBL/GenBank/DDBJ whole genome shotgun (WGS) entry which is preliminary data.</text>
</comment>
<dbReference type="Pfam" id="PF13584">
    <property type="entry name" value="BatD"/>
    <property type="match status" value="1"/>
</dbReference>
<dbReference type="AlphaFoldDB" id="A0A0J1GG40"/>
<feature type="transmembrane region" description="Helical" evidence="1">
    <location>
        <begin position="317"/>
        <end position="339"/>
    </location>
</feature>